<accession>A0A8J5HIP2</accession>
<feature type="region of interest" description="Disordered" evidence="1">
    <location>
        <begin position="23"/>
        <end position="113"/>
    </location>
</feature>
<evidence type="ECO:0000313" key="3">
    <source>
        <dbReference type="EMBL" id="KAG6525536.1"/>
    </source>
</evidence>
<name>A0A8J5HIP2_ZINOF</name>
<dbReference type="Proteomes" id="UP000734854">
    <property type="component" value="Unassembled WGS sequence"/>
</dbReference>
<feature type="compositionally biased region" description="Polar residues" evidence="1">
    <location>
        <begin position="45"/>
        <end position="56"/>
    </location>
</feature>
<proteinExistence type="predicted"/>
<protein>
    <recommendedName>
        <fullName evidence="5">Ribosomal protein L34Ae</fullName>
    </recommendedName>
</protein>
<dbReference type="PANTHER" id="PTHR46741">
    <property type="entry name" value="OS09G0413600 PROTEIN"/>
    <property type="match status" value="1"/>
</dbReference>
<keyword evidence="2" id="KW-1133">Transmembrane helix</keyword>
<evidence type="ECO:0000256" key="1">
    <source>
        <dbReference type="SAM" id="MobiDB-lite"/>
    </source>
</evidence>
<dbReference type="EMBL" id="JACMSC010000004">
    <property type="protein sequence ID" value="KAG6525536.1"/>
    <property type="molecule type" value="Genomic_DNA"/>
</dbReference>
<dbReference type="PANTHER" id="PTHR46741:SF2">
    <property type="entry name" value="RIBOSOMAL PROTEIN L34AE"/>
    <property type="match status" value="1"/>
</dbReference>
<evidence type="ECO:0000313" key="4">
    <source>
        <dbReference type="Proteomes" id="UP000734854"/>
    </source>
</evidence>
<sequence>MVITILVVNWISNRLMVREEQKVDLSGGNEEQAATATRERVTTTGEWQQGIGSNDSEGMGGSDRKERVTTTVRKRWRQRGTCSEGRVGEGAVAMEREERQGSGREGREERERRRGMVVGATERTLWTEAMGIFIDSCWFICSTCLIWLFSFLAMHFLRPRKGNHFKGANGLMEKEITDSIVRNDESVEEEEPSTLCFKFQYQFSDQQELQQQPASEDRSKDQLHGGIDQEEFLMKDGKSTNFMEILSSDGHSSLSSEAEKFLNIEDLDEKKLSELKAQRTNKATVFRTKFSCSNLEAESICALIDSNSVTSKGLQKPCLNTSSRGSVHSDEDGQFLKHKTSEEPVSSGKFTRTFQGRLFFEDFSGFNSETDSLSASDGYSVKELALDSDSNGFFSDSDSDEYVPQEDVIKVHGELLFADSTSLEESQIQPIHNSEAETVAADDMFSSLIKNQIMSTENQPDCESDYRKVVINQVHDDESIPAQKQEGSELANVNSCDDDEQHETEVKQNTSKRDDDDTDGVDGTVSESSTFFELPLDSLVGTISSADEEWDKFDKEVGREEKVSQDRLGGKETEPVVALDDEEYNELETLWEHENLIEQLKMELRKARLPTILEESVAPKVVEDLKPWKINNKFLHKDPMEELHEFHNCYRERMRKLDILNCQKVNAIGFLDLKDSVRSMRSKRLMVPSIKSILLQNLWSCNLQTDIDPTHKLIKEVKNDLELVYVGQTCLSWEFLRWQYEKARELPEFEHQYNHVADELQQFQVILQRFIEDESLEGSRLPNYIKGRSLVKNLLQVPQVREDTLKEKLEDKSKGNFVVTIETLEDIMEESIRIFWEFVKADKDETPGFLKVLMGAHAELEDPTDSKLMEEIQINLDKKEKRLKDILRTGNCLVKKFKKAKDDRSNQELFFSQVDLKLVARVMRMSRITTEQLVWCHAKLSNIRFIEAKAYRENSFLLFPA</sequence>
<feature type="region of interest" description="Disordered" evidence="1">
    <location>
        <begin position="479"/>
        <end position="528"/>
    </location>
</feature>
<gene>
    <name evidence="3" type="ORF">ZIOFF_015498</name>
</gene>
<comment type="caution">
    <text evidence="3">The sequence shown here is derived from an EMBL/GenBank/DDBJ whole genome shotgun (WGS) entry which is preliminary data.</text>
</comment>
<dbReference type="Pfam" id="PF07891">
    <property type="entry name" value="DUF1666"/>
    <property type="match status" value="1"/>
</dbReference>
<evidence type="ECO:0008006" key="5">
    <source>
        <dbReference type="Google" id="ProtNLM"/>
    </source>
</evidence>
<keyword evidence="2" id="KW-0812">Transmembrane</keyword>
<dbReference type="InterPro" id="IPR012870">
    <property type="entry name" value="DUF1666"/>
</dbReference>
<organism evidence="3 4">
    <name type="scientific">Zingiber officinale</name>
    <name type="common">Ginger</name>
    <name type="synonym">Amomum zingiber</name>
    <dbReference type="NCBI Taxonomy" id="94328"/>
    <lineage>
        <taxon>Eukaryota</taxon>
        <taxon>Viridiplantae</taxon>
        <taxon>Streptophyta</taxon>
        <taxon>Embryophyta</taxon>
        <taxon>Tracheophyta</taxon>
        <taxon>Spermatophyta</taxon>
        <taxon>Magnoliopsida</taxon>
        <taxon>Liliopsida</taxon>
        <taxon>Zingiberales</taxon>
        <taxon>Zingiberaceae</taxon>
        <taxon>Zingiber</taxon>
    </lineage>
</organism>
<keyword evidence="2" id="KW-0472">Membrane</keyword>
<reference evidence="3 4" key="1">
    <citation type="submission" date="2020-08" db="EMBL/GenBank/DDBJ databases">
        <title>Plant Genome Project.</title>
        <authorList>
            <person name="Zhang R.-G."/>
        </authorList>
    </citation>
    <scope>NUCLEOTIDE SEQUENCE [LARGE SCALE GENOMIC DNA]</scope>
    <source>
        <tissue evidence="3">Rhizome</tissue>
    </source>
</reference>
<feature type="compositionally biased region" description="Basic and acidic residues" evidence="1">
    <location>
        <begin position="503"/>
        <end position="515"/>
    </location>
</feature>
<evidence type="ECO:0000256" key="2">
    <source>
        <dbReference type="SAM" id="Phobius"/>
    </source>
</evidence>
<feature type="compositionally biased region" description="Basic and acidic residues" evidence="1">
    <location>
        <begin position="94"/>
        <end position="113"/>
    </location>
</feature>
<feature type="transmembrane region" description="Helical" evidence="2">
    <location>
        <begin position="132"/>
        <end position="157"/>
    </location>
</feature>
<keyword evidence="4" id="KW-1185">Reference proteome</keyword>
<dbReference type="AlphaFoldDB" id="A0A8J5HIP2"/>